<sequence>MAQFRFSKEKKTDVVNPQLVQKSWNILIIDDDESIHQVTELVLGRLQVDGRQLKLHHAFSAAEARGLLQSEHTFCMAFVDVVMETDQAGLELVDWIRREKKDPFIRLVLRTGQPGSAPEEDVIRRYDINDYRTKTEFTALKMQTAVYVGIRGYRDIMTISRSLDAFKRLILSSTKILKIRDLQEFATAALENLLALLDLESSAVYIVRQETDYDASVRELILARSGQFGDITDCTSQIAQRVRSRIDQAFHEGQNELNEQYFVGYCRTSPDACSVLYIEFEDDPEHFNAALAEMYATTVALILESLTRQQQVERSQRELLYIVGEAVEARSKETGSHVKRVALMCRVIARHCGLPESFAANLQIAAPLHDVGKIAIPEHILHKPGKLDAQEWEIMKTHAEIGGNLVGRSDLPVAKLAARLAHYHHENWDGSGYPEGLAGETIPIEARIMALVDVIDALGSHRSYKEPWPAGQILAFIKEQSGLKFEPRLVDVASDCFDELMQIRASFPD</sequence>
<dbReference type="InterPro" id="IPR011006">
    <property type="entry name" value="CheY-like_superfamily"/>
</dbReference>
<evidence type="ECO:0000313" key="4">
    <source>
        <dbReference type="EMBL" id="GGX36709.1"/>
    </source>
</evidence>
<dbReference type="InterPro" id="IPR003607">
    <property type="entry name" value="HD/PDEase_dom"/>
</dbReference>
<dbReference type="InterPro" id="IPR037522">
    <property type="entry name" value="HD_GYP_dom"/>
</dbReference>
<comment type="caution">
    <text evidence="4">The sequence shown here is derived from an EMBL/GenBank/DDBJ whole genome shotgun (WGS) entry which is preliminary data.</text>
</comment>
<dbReference type="Pfam" id="PF11849">
    <property type="entry name" value="DUF3369"/>
    <property type="match status" value="1"/>
</dbReference>
<dbReference type="PANTHER" id="PTHR45228">
    <property type="entry name" value="CYCLIC DI-GMP PHOSPHODIESTERASE TM_0186-RELATED"/>
    <property type="match status" value="1"/>
</dbReference>
<dbReference type="PROSITE" id="PS50110">
    <property type="entry name" value="RESPONSE_REGULATORY"/>
    <property type="match status" value="1"/>
</dbReference>
<dbReference type="PANTHER" id="PTHR45228:SF9">
    <property type="entry name" value="3'3'-CGAMP-SPECIFIC PHOSPHODIESTERASE 2"/>
    <property type="match status" value="1"/>
</dbReference>
<accession>A0ABQ2XVU1</accession>
<dbReference type="Gene3D" id="1.10.3210.10">
    <property type="entry name" value="Hypothetical protein af1432"/>
    <property type="match status" value="1"/>
</dbReference>
<dbReference type="InterPro" id="IPR001789">
    <property type="entry name" value="Sig_transdc_resp-reg_receiver"/>
</dbReference>
<dbReference type="EMBL" id="BMYU01000002">
    <property type="protein sequence ID" value="GGX36709.1"/>
    <property type="molecule type" value="Genomic_DNA"/>
</dbReference>
<gene>
    <name evidence="4" type="ORF">GCM10010946_13250</name>
</gene>
<evidence type="ECO:0000259" key="2">
    <source>
        <dbReference type="PROSITE" id="PS50110"/>
    </source>
</evidence>
<dbReference type="SUPFAM" id="SSF109604">
    <property type="entry name" value="HD-domain/PDEase-like"/>
    <property type="match status" value="1"/>
</dbReference>
<protein>
    <submittedName>
        <fullName evidence="4">Phosphodiesterase</fullName>
    </submittedName>
</protein>
<keyword evidence="1" id="KW-0597">Phosphoprotein</keyword>
<dbReference type="Pfam" id="PF13487">
    <property type="entry name" value="HD_5"/>
    <property type="match status" value="1"/>
</dbReference>
<dbReference type="SUPFAM" id="SSF52172">
    <property type="entry name" value="CheY-like"/>
    <property type="match status" value="1"/>
</dbReference>
<dbReference type="CDD" id="cd00077">
    <property type="entry name" value="HDc"/>
    <property type="match status" value="1"/>
</dbReference>
<dbReference type="Gene3D" id="3.40.50.2300">
    <property type="match status" value="1"/>
</dbReference>
<evidence type="ECO:0000313" key="5">
    <source>
        <dbReference type="Proteomes" id="UP000653343"/>
    </source>
</evidence>
<keyword evidence="5" id="KW-1185">Reference proteome</keyword>
<name>A0ABQ2XVU1_9BURK</name>
<organism evidence="4 5">
    <name type="scientific">Undibacterium squillarum</name>
    <dbReference type="NCBI Taxonomy" id="1131567"/>
    <lineage>
        <taxon>Bacteria</taxon>
        <taxon>Pseudomonadati</taxon>
        <taxon>Pseudomonadota</taxon>
        <taxon>Betaproteobacteria</taxon>
        <taxon>Burkholderiales</taxon>
        <taxon>Oxalobacteraceae</taxon>
        <taxon>Undibacterium</taxon>
    </lineage>
</organism>
<evidence type="ECO:0000259" key="3">
    <source>
        <dbReference type="PROSITE" id="PS51832"/>
    </source>
</evidence>
<feature type="domain" description="Response regulatory" evidence="2">
    <location>
        <begin position="25"/>
        <end position="149"/>
    </location>
</feature>
<evidence type="ECO:0000256" key="1">
    <source>
        <dbReference type="PROSITE-ProRule" id="PRU00169"/>
    </source>
</evidence>
<dbReference type="SMART" id="SM00471">
    <property type="entry name" value="HDc"/>
    <property type="match status" value="1"/>
</dbReference>
<dbReference type="InterPro" id="IPR052020">
    <property type="entry name" value="Cyclic_di-GMP/3'3'-cGAMP_PDE"/>
</dbReference>
<reference evidence="5" key="1">
    <citation type="journal article" date="2019" name="Int. J. Syst. Evol. Microbiol.">
        <title>The Global Catalogue of Microorganisms (GCM) 10K type strain sequencing project: providing services to taxonomists for standard genome sequencing and annotation.</title>
        <authorList>
            <consortium name="The Broad Institute Genomics Platform"/>
            <consortium name="The Broad Institute Genome Sequencing Center for Infectious Disease"/>
            <person name="Wu L."/>
            <person name="Ma J."/>
        </authorList>
    </citation>
    <scope>NUCLEOTIDE SEQUENCE [LARGE SCALE GENOMIC DNA]</scope>
    <source>
        <strain evidence="5">KCTC 23917</strain>
    </source>
</reference>
<dbReference type="RefSeq" id="WP_189356254.1">
    <property type="nucleotide sequence ID" value="NZ_BMYU01000002.1"/>
</dbReference>
<dbReference type="Proteomes" id="UP000653343">
    <property type="component" value="Unassembled WGS sequence"/>
</dbReference>
<proteinExistence type="predicted"/>
<feature type="domain" description="HD-GYP" evidence="3">
    <location>
        <begin position="312"/>
        <end position="509"/>
    </location>
</feature>
<feature type="modified residue" description="4-aspartylphosphate" evidence="1">
    <location>
        <position position="80"/>
    </location>
</feature>
<dbReference type="PROSITE" id="PS51832">
    <property type="entry name" value="HD_GYP"/>
    <property type="match status" value="1"/>
</dbReference>
<dbReference type="InterPro" id="IPR021800">
    <property type="entry name" value="DUF3369"/>
</dbReference>